<dbReference type="AlphaFoldDB" id="A0A6I3L5D7"/>
<evidence type="ECO:0000256" key="7">
    <source>
        <dbReference type="PROSITE-ProRule" id="PRU10141"/>
    </source>
</evidence>
<accession>A0A6I3L5D7</accession>
<dbReference type="SMART" id="SM00220">
    <property type="entry name" value="S_TKc"/>
    <property type="match status" value="1"/>
</dbReference>
<dbReference type="EMBL" id="WMBB01000028">
    <property type="protein sequence ID" value="MTE17492.1"/>
    <property type="molecule type" value="Genomic_DNA"/>
</dbReference>
<evidence type="ECO:0000256" key="8">
    <source>
        <dbReference type="SAM" id="MobiDB-lite"/>
    </source>
</evidence>
<dbReference type="InterPro" id="IPR000719">
    <property type="entry name" value="Prot_kinase_dom"/>
</dbReference>
<evidence type="ECO:0000256" key="6">
    <source>
        <dbReference type="ARBA" id="ARBA00022840"/>
    </source>
</evidence>
<dbReference type="SUPFAM" id="SSF56112">
    <property type="entry name" value="Protein kinase-like (PK-like)"/>
    <property type="match status" value="1"/>
</dbReference>
<evidence type="ECO:0000256" key="3">
    <source>
        <dbReference type="ARBA" id="ARBA00022679"/>
    </source>
</evidence>
<dbReference type="GO" id="GO:0004674">
    <property type="term" value="F:protein serine/threonine kinase activity"/>
    <property type="evidence" value="ECO:0007669"/>
    <property type="project" value="UniProtKB-KW"/>
</dbReference>
<evidence type="ECO:0000256" key="4">
    <source>
        <dbReference type="ARBA" id="ARBA00022741"/>
    </source>
</evidence>
<dbReference type="FunFam" id="1.10.510.10:FF:000021">
    <property type="entry name" value="Serine/threonine protein kinase"/>
    <property type="match status" value="1"/>
</dbReference>
<keyword evidence="6 7" id="KW-0067">ATP-binding</keyword>
<dbReference type="Pfam" id="PF00069">
    <property type="entry name" value="Pkinase"/>
    <property type="match status" value="1"/>
</dbReference>
<dbReference type="PROSITE" id="PS00108">
    <property type="entry name" value="PROTEIN_KINASE_ST"/>
    <property type="match status" value="1"/>
</dbReference>
<feature type="domain" description="Protein kinase" evidence="9">
    <location>
        <begin position="56"/>
        <end position="319"/>
    </location>
</feature>
<dbReference type="PANTHER" id="PTHR43289">
    <property type="entry name" value="MITOGEN-ACTIVATED PROTEIN KINASE KINASE KINASE 20-RELATED"/>
    <property type="match status" value="1"/>
</dbReference>
<dbReference type="Proteomes" id="UP000432464">
    <property type="component" value="Unassembled WGS sequence"/>
</dbReference>
<keyword evidence="11" id="KW-1185">Reference proteome</keyword>
<evidence type="ECO:0000259" key="9">
    <source>
        <dbReference type="PROSITE" id="PS50011"/>
    </source>
</evidence>
<dbReference type="InterPro" id="IPR017441">
    <property type="entry name" value="Protein_kinase_ATP_BS"/>
</dbReference>
<dbReference type="InterPro" id="IPR011009">
    <property type="entry name" value="Kinase-like_dom_sf"/>
</dbReference>
<feature type="binding site" evidence="7">
    <location>
        <position position="85"/>
    </location>
    <ligand>
        <name>ATP</name>
        <dbReference type="ChEBI" id="CHEBI:30616"/>
    </ligand>
</feature>
<organism evidence="10 11">
    <name type="scientific">Nocardia aurantiaca</name>
    <dbReference type="NCBI Taxonomy" id="2675850"/>
    <lineage>
        <taxon>Bacteria</taxon>
        <taxon>Bacillati</taxon>
        <taxon>Actinomycetota</taxon>
        <taxon>Actinomycetes</taxon>
        <taxon>Mycobacteriales</taxon>
        <taxon>Nocardiaceae</taxon>
        <taxon>Nocardia</taxon>
    </lineage>
</organism>
<evidence type="ECO:0000256" key="5">
    <source>
        <dbReference type="ARBA" id="ARBA00022777"/>
    </source>
</evidence>
<evidence type="ECO:0000256" key="1">
    <source>
        <dbReference type="ARBA" id="ARBA00012513"/>
    </source>
</evidence>
<dbReference type="GO" id="GO:0005524">
    <property type="term" value="F:ATP binding"/>
    <property type="evidence" value="ECO:0007669"/>
    <property type="project" value="UniProtKB-UniRule"/>
</dbReference>
<dbReference type="CDD" id="cd14014">
    <property type="entry name" value="STKc_PknB_like"/>
    <property type="match status" value="1"/>
</dbReference>
<sequence length="587" mass="61737">MSAIRVSILVASAAARRLTPGPRCRIWFTVIGGHDVVGGKQAVGRTLAQGQIFAGYTVERLLGVGGMGEVYLARDRDLPRSVALKLLASGKADDPEVRARFLREADTAARLSHPNIVAVYARGDDDHRLWMAMQYIEGTDVSAVLREGPIRPDHAVRVIGETARALDHAHRAGVLHRDVKPANILLAWGPDQRVYLADFGIAKAVDQTSTLTRTGEMYASFQYAAPEQFELRGDTDHRADVYALGCTLFHMLTGQLPYPGETTAQLVAAHLGAEIPRPSLVHPAVPATFDVVIERALAKNRDQRFGSCGELAAAAQRALTATGSPGRWVRQDGPGLGSVNIPAPQSRMGFDPSKFTGATTEPSMPTVAQINVQPNAFTVAPPSYGGPAGSGSHPIDAAPPQLAAPNPAPAAPPRHRGRGWLIAGVAVAVVLAGGLGAGFGTGAFRSALSGGGHTTAQPPAAADSTAATQAACDYAKLVTTYEYGNGDNWQTEVIAGATGTWKSQAETLLPTIRILLESDSEHTRAADATCTVTSGGAGHYEFAVDVTQINSTKGAADTSNHSKITISMDYVDGKWLCGNLVSPLFPS</sequence>
<keyword evidence="2" id="KW-0723">Serine/threonine-protein kinase</keyword>
<dbReference type="PANTHER" id="PTHR43289:SF6">
    <property type="entry name" value="SERINE_THREONINE-PROTEIN KINASE NEKL-3"/>
    <property type="match status" value="1"/>
</dbReference>
<proteinExistence type="predicted"/>
<evidence type="ECO:0000313" key="11">
    <source>
        <dbReference type="Proteomes" id="UP000432464"/>
    </source>
</evidence>
<gene>
    <name evidence="10" type="ORF">GLP40_32755</name>
</gene>
<keyword evidence="5 10" id="KW-0418">Kinase</keyword>
<keyword evidence="4 7" id="KW-0547">Nucleotide-binding</keyword>
<feature type="region of interest" description="Disordered" evidence="8">
    <location>
        <begin position="381"/>
        <end position="413"/>
    </location>
</feature>
<reference evidence="10 11" key="1">
    <citation type="submission" date="2019-11" db="EMBL/GenBank/DDBJ databases">
        <title>Nocardia sp. nov. CT2-14 isolated from soil.</title>
        <authorList>
            <person name="Kanchanasin P."/>
            <person name="Tanasupawat S."/>
            <person name="Yuki M."/>
            <person name="Kudo T."/>
        </authorList>
    </citation>
    <scope>NUCLEOTIDE SEQUENCE [LARGE SCALE GENOMIC DNA]</scope>
    <source>
        <strain evidence="10 11">CT2-14</strain>
    </source>
</reference>
<dbReference type="InterPro" id="IPR008271">
    <property type="entry name" value="Ser/Thr_kinase_AS"/>
</dbReference>
<name>A0A6I3L5D7_9NOCA</name>
<dbReference type="PROSITE" id="PS00107">
    <property type="entry name" value="PROTEIN_KINASE_ATP"/>
    <property type="match status" value="1"/>
</dbReference>
<dbReference type="Gene3D" id="3.30.200.20">
    <property type="entry name" value="Phosphorylase Kinase, domain 1"/>
    <property type="match status" value="1"/>
</dbReference>
<protein>
    <recommendedName>
        <fullName evidence="1">non-specific serine/threonine protein kinase</fullName>
        <ecNumber evidence="1">2.7.11.1</ecNumber>
    </recommendedName>
</protein>
<keyword evidence="3" id="KW-0808">Transferase</keyword>
<evidence type="ECO:0000313" key="10">
    <source>
        <dbReference type="EMBL" id="MTE17492.1"/>
    </source>
</evidence>
<dbReference type="EC" id="2.7.11.1" evidence="1"/>
<dbReference type="Gene3D" id="1.10.510.10">
    <property type="entry name" value="Transferase(Phosphotransferase) domain 1"/>
    <property type="match status" value="1"/>
</dbReference>
<dbReference type="PROSITE" id="PS50011">
    <property type="entry name" value="PROTEIN_KINASE_DOM"/>
    <property type="match status" value="1"/>
</dbReference>
<evidence type="ECO:0000256" key="2">
    <source>
        <dbReference type="ARBA" id="ARBA00022527"/>
    </source>
</evidence>
<feature type="compositionally biased region" description="Low complexity" evidence="8">
    <location>
        <begin position="381"/>
        <end position="405"/>
    </location>
</feature>
<comment type="caution">
    <text evidence="10">The sequence shown here is derived from an EMBL/GenBank/DDBJ whole genome shotgun (WGS) entry which is preliminary data.</text>
</comment>